<proteinExistence type="predicted"/>
<protein>
    <submittedName>
        <fullName evidence="1">Uncharacterized protein</fullName>
    </submittedName>
</protein>
<evidence type="ECO:0000313" key="2">
    <source>
        <dbReference type="Proteomes" id="UP000465622"/>
    </source>
</evidence>
<name>A0ABN5YK93_MYCME</name>
<keyword evidence="2" id="KW-1185">Reference proteome</keyword>
<sequence length="390" mass="42816">MSIEVLIHGASVSIDRAVFSALLENSIASTYVAYDKALAAGAIDFTDLVALARHGEIPYSLFFAPLPLVQAQVAAKTDKLLAGQTKDTFSVNSRDVVNMRDIELIVKDLLRKQELLKKHDSTLTKNRIIGLLRKPGKSIKSDADKLMGALGVTHDGLHSAQNKKAALAYLIGRLEANQVLVSQSSRTVMPQRITVKFSGMTVKDNKVPYVFLAGGDAGDYQEPDGRRIFTLTLLSVLVARKIFAPVTYDGSTIGSAVDREYDIVGEILMPAAQVRDHDFGSLDAVKAAADEFKVTASAMAVRAMRLKLISGEAASGYLGELKGEYERRLKPKMRSPKVVNAIRNYNGRELSLRMLDVLDSGKLSRRDFCRSVCLNKIKPTEIDEFREALR</sequence>
<dbReference type="RefSeq" id="WP_036438920.1">
    <property type="nucleotide sequence ID" value="NZ_AP022567.1"/>
</dbReference>
<dbReference type="Proteomes" id="UP000465622">
    <property type="component" value="Chromosome"/>
</dbReference>
<gene>
    <name evidence="1" type="ORF">MMAGJ_72930</name>
</gene>
<dbReference type="EMBL" id="AP022567">
    <property type="protein sequence ID" value="BBX38011.1"/>
    <property type="molecule type" value="Genomic_DNA"/>
</dbReference>
<accession>A0ABN5YK93</accession>
<evidence type="ECO:0000313" key="1">
    <source>
        <dbReference type="EMBL" id="BBX38011.1"/>
    </source>
</evidence>
<organism evidence="1 2">
    <name type="scientific">Mycolicibacterium mageritense</name>
    <name type="common">Mycobacterium mageritense</name>
    <dbReference type="NCBI Taxonomy" id="53462"/>
    <lineage>
        <taxon>Bacteria</taxon>
        <taxon>Bacillati</taxon>
        <taxon>Actinomycetota</taxon>
        <taxon>Actinomycetes</taxon>
        <taxon>Mycobacteriales</taxon>
        <taxon>Mycobacteriaceae</taxon>
        <taxon>Mycolicibacterium</taxon>
    </lineage>
</organism>
<reference evidence="1 2" key="1">
    <citation type="journal article" date="2019" name="Emerg. Microbes Infect.">
        <title>Comprehensive subspecies identification of 175 nontuberculous mycobacteria species based on 7547 genomic profiles.</title>
        <authorList>
            <person name="Matsumoto Y."/>
            <person name="Kinjo T."/>
            <person name="Motooka D."/>
            <person name="Nabeya D."/>
            <person name="Jung N."/>
            <person name="Uechi K."/>
            <person name="Horii T."/>
            <person name="Iida T."/>
            <person name="Fujita J."/>
            <person name="Nakamura S."/>
        </authorList>
    </citation>
    <scope>NUCLEOTIDE SEQUENCE [LARGE SCALE GENOMIC DNA]</scope>
    <source>
        <strain evidence="1 2">JCM 12375</strain>
    </source>
</reference>